<dbReference type="EMBL" id="CM042057">
    <property type="protein sequence ID" value="KAI3692337.1"/>
    <property type="molecule type" value="Genomic_DNA"/>
</dbReference>
<keyword evidence="2" id="KW-1185">Reference proteome</keyword>
<proteinExistence type="predicted"/>
<name>A0ACB8Z462_ARCLA</name>
<sequence length="225" mass="25594">MVILTDLPSWIQDFVKLIVDGQPFGSKLLKILQRPWGMGNLSPNKEDMSMDDSEDSDEEKWEACDSLKGEFHKDDVGMEKHDSFVLESIKYDNPSAHENMVIRRKDLPSEEELVDAGTFEQFVEEIEDIEESSRGCGCGFQRQGGTRFGDMEESDLEELIHIRNLKLIDHTTGTEPNSNFMKGITRSDEVDLTVEVGRVMGFDLDGKLEMVRQLLDGNDEHTLYA</sequence>
<accession>A0ACB8Z462</accession>
<organism evidence="1 2">
    <name type="scientific">Arctium lappa</name>
    <name type="common">Greater burdock</name>
    <name type="synonym">Lappa major</name>
    <dbReference type="NCBI Taxonomy" id="4217"/>
    <lineage>
        <taxon>Eukaryota</taxon>
        <taxon>Viridiplantae</taxon>
        <taxon>Streptophyta</taxon>
        <taxon>Embryophyta</taxon>
        <taxon>Tracheophyta</taxon>
        <taxon>Spermatophyta</taxon>
        <taxon>Magnoliopsida</taxon>
        <taxon>eudicotyledons</taxon>
        <taxon>Gunneridae</taxon>
        <taxon>Pentapetalae</taxon>
        <taxon>asterids</taxon>
        <taxon>campanulids</taxon>
        <taxon>Asterales</taxon>
        <taxon>Asteraceae</taxon>
        <taxon>Carduoideae</taxon>
        <taxon>Cardueae</taxon>
        <taxon>Arctiinae</taxon>
        <taxon>Arctium</taxon>
    </lineage>
</organism>
<protein>
    <submittedName>
        <fullName evidence="1">Uncharacterized protein</fullName>
    </submittedName>
</protein>
<evidence type="ECO:0000313" key="1">
    <source>
        <dbReference type="EMBL" id="KAI3692337.1"/>
    </source>
</evidence>
<reference evidence="1 2" key="2">
    <citation type="journal article" date="2022" name="Mol. Ecol. Resour.">
        <title>The genomes of chicory, endive, great burdock and yacon provide insights into Asteraceae paleo-polyploidization history and plant inulin production.</title>
        <authorList>
            <person name="Fan W."/>
            <person name="Wang S."/>
            <person name="Wang H."/>
            <person name="Wang A."/>
            <person name="Jiang F."/>
            <person name="Liu H."/>
            <person name="Zhao H."/>
            <person name="Xu D."/>
            <person name="Zhang Y."/>
        </authorList>
    </citation>
    <scope>NUCLEOTIDE SEQUENCE [LARGE SCALE GENOMIC DNA]</scope>
    <source>
        <strain evidence="2">cv. Niubang</strain>
    </source>
</reference>
<gene>
    <name evidence="1" type="ORF">L6452_32151</name>
</gene>
<evidence type="ECO:0000313" key="2">
    <source>
        <dbReference type="Proteomes" id="UP001055879"/>
    </source>
</evidence>
<dbReference type="Proteomes" id="UP001055879">
    <property type="component" value="Linkage Group LG11"/>
</dbReference>
<comment type="caution">
    <text evidence="1">The sequence shown here is derived from an EMBL/GenBank/DDBJ whole genome shotgun (WGS) entry which is preliminary data.</text>
</comment>
<reference evidence="2" key="1">
    <citation type="journal article" date="2022" name="Mol. Ecol. Resour.">
        <title>The genomes of chicory, endive, great burdock and yacon provide insights into Asteraceae palaeo-polyploidization history and plant inulin production.</title>
        <authorList>
            <person name="Fan W."/>
            <person name="Wang S."/>
            <person name="Wang H."/>
            <person name="Wang A."/>
            <person name="Jiang F."/>
            <person name="Liu H."/>
            <person name="Zhao H."/>
            <person name="Xu D."/>
            <person name="Zhang Y."/>
        </authorList>
    </citation>
    <scope>NUCLEOTIDE SEQUENCE [LARGE SCALE GENOMIC DNA]</scope>
    <source>
        <strain evidence="2">cv. Niubang</strain>
    </source>
</reference>